<dbReference type="AlphaFoldDB" id="A0A9W4T858"/>
<organism evidence="1 2">
    <name type="scientific">Funneliformis geosporum</name>
    <dbReference type="NCBI Taxonomy" id="1117311"/>
    <lineage>
        <taxon>Eukaryota</taxon>
        <taxon>Fungi</taxon>
        <taxon>Fungi incertae sedis</taxon>
        <taxon>Mucoromycota</taxon>
        <taxon>Glomeromycotina</taxon>
        <taxon>Glomeromycetes</taxon>
        <taxon>Glomerales</taxon>
        <taxon>Glomeraceae</taxon>
        <taxon>Funneliformis</taxon>
    </lineage>
</organism>
<feature type="non-terminal residue" evidence="1">
    <location>
        <position position="1"/>
    </location>
</feature>
<dbReference type="Proteomes" id="UP001153678">
    <property type="component" value="Unassembled WGS sequence"/>
</dbReference>
<feature type="non-terminal residue" evidence="1">
    <location>
        <position position="54"/>
    </location>
</feature>
<name>A0A9W4T858_9GLOM</name>
<comment type="caution">
    <text evidence="1">The sequence shown here is derived from an EMBL/GenBank/DDBJ whole genome shotgun (WGS) entry which is preliminary data.</text>
</comment>
<dbReference type="EMBL" id="CAMKVN010013503">
    <property type="protein sequence ID" value="CAI2196026.1"/>
    <property type="molecule type" value="Genomic_DNA"/>
</dbReference>
<protein>
    <submittedName>
        <fullName evidence="1">16524_t:CDS:1</fullName>
    </submittedName>
</protein>
<evidence type="ECO:0000313" key="1">
    <source>
        <dbReference type="EMBL" id="CAI2196026.1"/>
    </source>
</evidence>
<proteinExistence type="predicted"/>
<evidence type="ECO:0000313" key="2">
    <source>
        <dbReference type="Proteomes" id="UP001153678"/>
    </source>
</evidence>
<sequence>FSTFRLDPRYLWALRLDARYLWVLQLDLRYKIFVFFSWIQDARSLGSSAEFKVQ</sequence>
<reference evidence="1" key="1">
    <citation type="submission" date="2022-08" db="EMBL/GenBank/DDBJ databases">
        <authorList>
            <person name="Kallberg Y."/>
            <person name="Tangrot J."/>
            <person name="Rosling A."/>
        </authorList>
    </citation>
    <scope>NUCLEOTIDE SEQUENCE</scope>
    <source>
        <strain evidence="1">Wild A</strain>
    </source>
</reference>
<keyword evidence="2" id="KW-1185">Reference proteome</keyword>
<gene>
    <name evidence="1" type="ORF">FWILDA_LOCUS17371</name>
</gene>
<accession>A0A9W4T858</accession>